<dbReference type="Proteomes" id="UP000887569">
    <property type="component" value="Unplaced"/>
</dbReference>
<proteinExistence type="predicted"/>
<evidence type="ECO:0000313" key="3">
    <source>
        <dbReference type="WBParaSite" id="PgE535_g001_t01"/>
    </source>
</evidence>
<dbReference type="PROSITE" id="PS50821">
    <property type="entry name" value="PAZ"/>
    <property type="match status" value="1"/>
</dbReference>
<dbReference type="PANTHER" id="PTHR22891">
    <property type="entry name" value="EUKARYOTIC TRANSLATION INITIATION FACTOR 2C"/>
    <property type="match status" value="1"/>
</dbReference>
<dbReference type="AlphaFoldDB" id="A0A915A3Y9"/>
<dbReference type="Pfam" id="PF02170">
    <property type="entry name" value="PAZ"/>
    <property type="match status" value="1"/>
</dbReference>
<dbReference type="InterPro" id="IPR036085">
    <property type="entry name" value="PAZ_dom_sf"/>
</dbReference>
<evidence type="ECO:0000313" key="2">
    <source>
        <dbReference type="Proteomes" id="UP000887569"/>
    </source>
</evidence>
<name>A0A915A3Y9_PARUN</name>
<organism evidence="2 3">
    <name type="scientific">Parascaris univalens</name>
    <name type="common">Nematode worm</name>
    <dbReference type="NCBI Taxonomy" id="6257"/>
    <lineage>
        <taxon>Eukaryota</taxon>
        <taxon>Metazoa</taxon>
        <taxon>Ecdysozoa</taxon>
        <taxon>Nematoda</taxon>
        <taxon>Chromadorea</taxon>
        <taxon>Rhabditida</taxon>
        <taxon>Spirurina</taxon>
        <taxon>Ascaridomorpha</taxon>
        <taxon>Ascaridoidea</taxon>
        <taxon>Ascarididae</taxon>
        <taxon>Parascaris</taxon>
    </lineage>
</organism>
<protein>
    <submittedName>
        <fullName evidence="3">PAZ domain-containing protein</fullName>
    </submittedName>
</protein>
<dbReference type="GO" id="GO:0003723">
    <property type="term" value="F:RNA binding"/>
    <property type="evidence" value="ECO:0007669"/>
    <property type="project" value="InterPro"/>
</dbReference>
<reference evidence="3" key="1">
    <citation type="submission" date="2022-11" db="UniProtKB">
        <authorList>
            <consortium name="WormBaseParasite"/>
        </authorList>
    </citation>
    <scope>IDENTIFICATION</scope>
</reference>
<sequence length="112" mass="12684">MNSLFHSVSLTSCPSFSFPLADGNGLITEISVAEYFLRKYNHELRYGYLPCLQVGREEGHVYLPLEVCTIAKGQRCSRKLTDAQTSAMIKTTARSAPDRVQATMALHFWPWR</sequence>
<accession>A0A915A3Y9</accession>
<dbReference type="WBParaSite" id="PgE535_g001_t01">
    <property type="protein sequence ID" value="PgE535_g001_t01"/>
    <property type="gene ID" value="PgE535_g001"/>
</dbReference>
<keyword evidence="2" id="KW-1185">Reference proteome</keyword>
<dbReference type="Gene3D" id="2.170.260.10">
    <property type="entry name" value="paz domain"/>
    <property type="match status" value="1"/>
</dbReference>
<dbReference type="CDD" id="cd02846">
    <property type="entry name" value="PAZ_argonaute_like"/>
    <property type="match status" value="1"/>
</dbReference>
<dbReference type="InterPro" id="IPR003100">
    <property type="entry name" value="PAZ_dom"/>
</dbReference>
<feature type="domain" description="PAZ" evidence="1">
    <location>
        <begin position="1"/>
        <end position="72"/>
    </location>
</feature>
<dbReference type="SUPFAM" id="SSF101690">
    <property type="entry name" value="PAZ domain"/>
    <property type="match status" value="1"/>
</dbReference>
<evidence type="ECO:0000259" key="1">
    <source>
        <dbReference type="PROSITE" id="PS50821"/>
    </source>
</evidence>